<sequence>MTIAVVLTVAKVATAVVSCITALMLVHIIPDLLSFKLREKFLKAKAEELDREMGIIRTQEETGRHVHMLTHEIRSTLDRHTILRTTLVEMGRTLGLAECALWMPSCSGTTLQLSHTIHSNAPLGSLVPINLPIVSKIFNSNRAERIPYNCPLASVKTQKSRYVPPEVVAIRVPLLQLTNFQINDWPELSAKSFAVMVLMLPPDSARKWRPHELELVEVVADQVAVALSHAAILEESMRARDMLMEQNIALDAARREAEMAICARNDFLAVMNHEMQTPMRAIVSLSSLLLETKLTAKQRIMVETILKSSDLLATLSNDVLDISKLGDGSLELEIAPFNLHTMFSDVVNLIKPVAAFKRLSVMVHLSPELPTGAIGDHKRLMQIILNVVGNSIKFTKEGHISITASMAKPDSLRDPYAPDFHPVLSDGSFYLAVQVKDTGCGISRQDLPHTFTKFAHSQNATSKRHSSNGLGLALSKRFVGLMQGNIWLQSEGVGKGCTTTFFVKLGIADKPNAILRRIAPPVKPNQGAQGQNSSMMYGNIAAPPFCYQSSV</sequence>
<dbReference type="InterPro" id="IPR029016">
    <property type="entry name" value="GAF-like_dom_sf"/>
</dbReference>
<comment type="similarity">
    <text evidence="4">Belongs to the ethylene receptor family.</text>
</comment>
<keyword evidence="17" id="KW-0186">Copper</keyword>
<dbReference type="AlphaFoldDB" id="A0AAV5FJQ2"/>
<feature type="domain" description="Histidine kinase" evidence="23">
    <location>
        <begin position="270"/>
        <end position="509"/>
    </location>
</feature>
<dbReference type="InterPro" id="IPR036097">
    <property type="entry name" value="HisK_dim/P_sf"/>
</dbReference>
<reference evidence="24" key="1">
    <citation type="journal article" date="2018" name="DNA Res.">
        <title>Multiple hybrid de novo genome assembly of finger millet, an orphan allotetraploid crop.</title>
        <authorList>
            <person name="Hatakeyama M."/>
            <person name="Aluri S."/>
            <person name="Balachadran M.T."/>
            <person name="Sivarajan S.R."/>
            <person name="Patrignani A."/>
            <person name="Gruter S."/>
            <person name="Poveda L."/>
            <person name="Shimizu-Inatsugi R."/>
            <person name="Baeten J."/>
            <person name="Francoijs K.J."/>
            <person name="Nataraja K.N."/>
            <person name="Reddy Y.A.N."/>
            <person name="Phadnis S."/>
            <person name="Ravikumar R.L."/>
            <person name="Schlapbach R."/>
            <person name="Sreeman S.M."/>
            <person name="Shimizu K.K."/>
        </authorList>
    </citation>
    <scope>NUCLEOTIDE SEQUENCE</scope>
</reference>
<dbReference type="SMART" id="SM00388">
    <property type="entry name" value="HisKA"/>
    <property type="match status" value="1"/>
</dbReference>
<dbReference type="PRINTS" id="PR00344">
    <property type="entry name" value="BCTRLSENSOR"/>
</dbReference>
<comment type="subcellular location">
    <subcellularLocation>
        <location evidence="3">Endoplasmic reticulum membrane</location>
        <topology evidence="3">Multi-pass membrane protein</topology>
    </subcellularLocation>
</comment>
<comment type="catalytic activity">
    <reaction evidence="1">
        <text>ATP + protein L-histidine = ADP + protein N-phospho-L-histidine.</text>
        <dbReference type="EC" id="2.7.13.3"/>
    </reaction>
</comment>
<keyword evidence="7" id="KW-0597">Phosphoprotein</keyword>
<protein>
    <recommendedName>
        <fullName evidence="6">histidine kinase</fullName>
        <ecNumber evidence="6">2.7.13.3</ecNumber>
    </recommendedName>
</protein>
<dbReference type="SUPFAM" id="SSF55781">
    <property type="entry name" value="GAF domain-like"/>
    <property type="match status" value="1"/>
</dbReference>
<dbReference type="InterPro" id="IPR003661">
    <property type="entry name" value="HisK_dim/P_dom"/>
</dbReference>
<evidence type="ECO:0000256" key="4">
    <source>
        <dbReference type="ARBA" id="ARBA00009842"/>
    </source>
</evidence>
<dbReference type="InterPro" id="IPR004358">
    <property type="entry name" value="Sig_transdc_His_kin-like_C"/>
</dbReference>
<proteinExistence type="inferred from homology"/>
<evidence type="ECO:0000256" key="17">
    <source>
        <dbReference type="ARBA" id="ARBA00023008"/>
    </source>
</evidence>
<evidence type="ECO:0000256" key="8">
    <source>
        <dbReference type="ARBA" id="ARBA00022679"/>
    </source>
</evidence>
<dbReference type="Gene3D" id="3.30.565.10">
    <property type="entry name" value="Histidine kinase-like ATPase, C-terminal domain"/>
    <property type="match status" value="1"/>
</dbReference>
<organism evidence="24 25">
    <name type="scientific">Eleusine coracana subsp. coracana</name>
    <dbReference type="NCBI Taxonomy" id="191504"/>
    <lineage>
        <taxon>Eukaryota</taxon>
        <taxon>Viridiplantae</taxon>
        <taxon>Streptophyta</taxon>
        <taxon>Embryophyta</taxon>
        <taxon>Tracheophyta</taxon>
        <taxon>Spermatophyta</taxon>
        <taxon>Magnoliopsida</taxon>
        <taxon>Liliopsida</taxon>
        <taxon>Poales</taxon>
        <taxon>Poaceae</taxon>
        <taxon>PACMAD clade</taxon>
        <taxon>Chloridoideae</taxon>
        <taxon>Cynodonteae</taxon>
        <taxon>Eleusininae</taxon>
        <taxon>Eleusine</taxon>
    </lineage>
</organism>
<dbReference type="GO" id="GO:0005789">
    <property type="term" value="C:endoplasmic reticulum membrane"/>
    <property type="evidence" value="ECO:0007669"/>
    <property type="project" value="UniProtKB-SubCell"/>
</dbReference>
<dbReference type="Gene3D" id="1.10.287.130">
    <property type="match status" value="1"/>
</dbReference>
<keyword evidence="9 22" id="KW-0812">Transmembrane</keyword>
<dbReference type="SUPFAM" id="SSF55874">
    <property type="entry name" value="ATPase domain of HSP90 chaperone/DNA topoisomerase II/histidine kinase"/>
    <property type="match status" value="1"/>
</dbReference>
<keyword evidence="25" id="KW-1185">Reference proteome</keyword>
<dbReference type="EMBL" id="BQKI01000088">
    <property type="protein sequence ID" value="GJN35998.1"/>
    <property type="molecule type" value="Genomic_DNA"/>
</dbReference>
<dbReference type="Pfam" id="PF00512">
    <property type="entry name" value="HisKA"/>
    <property type="match status" value="1"/>
</dbReference>
<dbReference type="SMART" id="SM00065">
    <property type="entry name" value="GAF"/>
    <property type="match status" value="1"/>
</dbReference>
<keyword evidence="21" id="KW-0675">Receptor</keyword>
<evidence type="ECO:0000256" key="6">
    <source>
        <dbReference type="ARBA" id="ARBA00012438"/>
    </source>
</evidence>
<evidence type="ECO:0000256" key="16">
    <source>
        <dbReference type="ARBA" id="ARBA00022989"/>
    </source>
</evidence>
<dbReference type="PROSITE" id="PS50109">
    <property type="entry name" value="HIS_KIN"/>
    <property type="match status" value="1"/>
</dbReference>
<keyword evidence="8" id="KW-0808">Transferase</keyword>
<dbReference type="EC" id="2.7.13.3" evidence="6"/>
<dbReference type="GO" id="GO:0051740">
    <property type="term" value="F:ethylene binding"/>
    <property type="evidence" value="ECO:0007669"/>
    <property type="project" value="UniProtKB-ARBA"/>
</dbReference>
<dbReference type="FunFam" id="1.10.287.130:FF:000004">
    <property type="entry name" value="Ethylene receptor 1"/>
    <property type="match status" value="1"/>
</dbReference>
<dbReference type="Gene3D" id="3.30.450.40">
    <property type="match status" value="1"/>
</dbReference>
<evidence type="ECO:0000256" key="15">
    <source>
        <dbReference type="ARBA" id="ARBA00022840"/>
    </source>
</evidence>
<evidence type="ECO:0000256" key="18">
    <source>
        <dbReference type="ARBA" id="ARBA00023012"/>
    </source>
</evidence>
<comment type="cofactor">
    <cofactor evidence="2">
        <name>Cu cation</name>
        <dbReference type="ChEBI" id="CHEBI:23378"/>
    </cofactor>
</comment>
<dbReference type="GO" id="GO:0038199">
    <property type="term" value="F:ethylene receptor activity"/>
    <property type="evidence" value="ECO:0007669"/>
    <property type="project" value="TreeGrafter"/>
</dbReference>
<evidence type="ECO:0000256" key="7">
    <source>
        <dbReference type="ARBA" id="ARBA00022553"/>
    </source>
</evidence>
<dbReference type="InterPro" id="IPR005467">
    <property type="entry name" value="His_kinase_dom"/>
</dbReference>
<keyword evidence="12" id="KW-0936">Ethylene signaling pathway</keyword>
<name>A0AAV5FJQ2_ELECO</name>
<dbReference type="GO" id="GO:0010105">
    <property type="term" value="P:negative regulation of ethylene-activated signaling pathway"/>
    <property type="evidence" value="ECO:0007669"/>
    <property type="project" value="UniProtKB-ARBA"/>
</dbReference>
<keyword evidence="18" id="KW-0902">Two-component regulatory system</keyword>
<evidence type="ECO:0000256" key="19">
    <source>
        <dbReference type="ARBA" id="ARBA00023136"/>
    </source>
</evidence>
<comment type="caution">
    <text evidence="24">The sequence shown here is derived from an EMBL/GenBank/DDBJ whole genome shotgun (WGS) entry which is preliminary data.</text>
</comment>
<dbReference type="GO" id="GO:0000155">
    <property type="term" value="F:phosphorelay sensor kinase activity"/>
    <property type="evidence" value="ECO:0007669"/>
    <property type="project" value="InterPro"/>
</dbReference>
<evidence type="ECO:0000259" key="23">
    <source>
        <dbReference type="PROSITE" id="PS50109"/>
    </source>
</evidence>
<keyword evidence="10" id="KW-0479">Metal-binding</keyword>
<evidence type="ECO:0000313" key="24">
    <source>
        <dbReference type="EMBL" id="GJN35998.1"/>
    </source>
</evidence>
<dbReference type="GO" id="GO:0005524">
    <property type="term" value="F:ATP binding"/>
    <property type="evidence" value="ECO:0007669"/>
    <property type="project" value="UniProtKB-KW"/>
</dbReference>
<dbReference type="Pfam" id="PF01590">
    <property type="entry name" value="GAF"/>
    <property type="match status" value="1"/>
</dbReference>
<reference evidence="24" key="2">
    <citation type="submission" date="2021-12" db="EMBL/GenBank/DDBJ databases">
        <title>Resequencing data analysis of finger millet.</title>
        <authorList>
            <person name="Hatakeyama M."/>
            <person name="Aluri S."/>
            <person name="Balachadran M.T."/>
            <person name="Sivarajan S.R."/>
            <person name="Poveda L."/>
            <person name="Shimizu-Inatsugi R."/>
            <person name="Schlapbach R."/>
            <person name="Sreeman S.M."/>
            <person name="Shimizu K.K."/>
        </authorList>
    </citation>
    <scope>NUCLEOTIDE SEQUENCE</scope>
</reference>
<comment type="subunit">
    <text evidence="5">Homodimer.</text>
</comment>
<evidence type="ECO:0000256" key="20">
    <source>
        <dbReference type="ARBA" id="ARBA00023157"/>
    </source>
</evidence>
<dbReference type="InterPro" id="IPR003018">
    <property type="entry name" value="GAF"/>
</dbReference>
<dbReference type="SMART" id="SM00387">
    <property type="entry name" value="HATPase_c"/>
    <property type="match status" value="1"/>
</dbReference>
<accession>A0AAV5FJQ2</accession>
<dbReference type="CDD" id="cd00082">
    <property type="entry name" value="HisKA"/>
    <property type="match status" value="1"/>
</dbReference>
<evidence type="ECO:0000256" key="13">
    <source>
        <dbReference type="ARBA" id="ARBA00022777"/>
    </source>
</evidence>
<evidence type="ECO:0000256" key="14">
    <source>
        <dbReference type="ARBA" id="ARBA00022824"/>
    </source>
</evidence>
<evidence type="ECO:0000256" key="21">
    <source>
        <dbReference type="ARBA" id="ARBA00023170"/>
    </source>
</evidence>
<feature type="transmembrane region" description="Helical" evidence="22">
    <location>
        <begin position="12"/>
        <end position="33"/>
    </location>
</feature>
<evidence type="ECO:0000256" key="3">
    <source>
        <dbReference type="ARBA" id="ARBA00004477"/>
    </source>
</evidence>
<evidence type="ECO:0000256" key="11">
    <source>
        <dbReference type="ARBA" id="ARBA00022741"/>
    </source>
</evidence>
<keyword evidence="13" id="KW-0418">Kinase</keyword>
<keyword evidence="19 22" id="KW-0472">Membrane</keyword>
<keyword evidence="15" id="KW-0067">ATP-binding</keyword>
<evidence type="ECO:0000256" key="2">
    <source>
        <dbReference type="ARBA" id="ARBA00001935"/>
    </source>
</evidence>
<evidence type="ECO:0000313" key="25">
    <source>
        <dbReference type="Proteomes" id="UP001054889"/>
    </source>
</evidence>
<dbReference type="InterPro" id="IPR036890">
    <property type="entry name" value="HATPase_C_sf"/>
</dbReference>
<dbReference type="SUPFAM" id="SSF47384">
    <property type="entry name" value="Homodimeric domain of signal transducing histidine kinase"/>
    <property type="match status" value="1"/>
</dbReference>
<keyword evidence="20" id="KW-1015">Disulfide bond</keyword>
<keyword evidence="16 22" id="KW-1133">Transmembrane helix</keyword>
<dbReference type="FunFam" id="3.30.450.40:FF:000026">
    <property type="entry name" value="Ethylene response sensor"/>
    <property type="match status" value="1"/>
</dbReference>
<dbReference type="PANTHER" id="PTHR24423:SF639">
    <property type="entry name" value="ETHYLENE RESPONSE SENSOR 2-RELATED"/>
    <property type="match status" value="1"/>
</dbReference>
<dbReference type="PANTHER" id="PTHR24423">
    <property type="entry name" value="TWO-COMPONENT SENSOR HISTIDINE KINASE"/>
    <property type="match status" value="1"/>
</dbReference>
<dbReference type="Pfam" id="PF02518">
    <property type="entry name" value="HATPase_c"/>
    <property type="match status" value="1"/>
</dbReference>
<gene>
    <name evidence="24" type="primary">gb24821</name>
    <name evidence="24" type="ORF">PR202_gb24821</name>
</gene>
<evidence type="ECO:0000256" key="12">
    <source>
        <dbReference type="ARBA" id="ARBA00022745"/>
    </source>
</evidence>
<evidence type="ECO:0000256" key="1">
    <source>
        <dbReference type="ARBA" id="ARBA00000085"/>
    </source>
</evidence>
<keyword evidence="14" id="KW-0256">Endoplasmic reticulum</keyword>
<keyword evidence="11" id="KW-0547">Nucleotide-binding</keyword>
<dbReference type="GO" id="GO:0046872">
    <property type="term" value="F:metal ion binding"/>
    <property type="evidence" value="ECO:0007669"/>
    <property type="project" value="UniProtKB-KW"/>
</dbReference>
<evidence type="ECO:0000256" key="9">
    <source>
        <dbReference type="ARBA" id="ARBA00022692"/>
    </source>
</evidence>
<dbReference type="Proteomes" id="UP001054889">
    <property type="component" value="Unassembled WGS sequence"/>
</dbReference>
<evidence type="ECO:0000256" key="5">
    <source>
        <dbReference type="ARBA" id="ARBA00011738"/>
    </source>
</evidence>
<evidence type="ECO:0000256" key="22">
    <source>
        <dbReference type="SAM" id="Phobius"/>
    </source>
</evidence>
<dbReference type="FunFam" id="3.30.565.10:FF:000030">
    <property type="entry name" value="Ethylene receptor 1"/>
    <property type="match status" value="1"/>
</dbReference>
<dbReference type="InterPro" id="IPR003594">
    <property type="entry name" value="HATPase_dom"/>
</dbReference>
<evidence type="ECO:0000256" key="10">
    <source>
        <dbReference type="ARBA" id="ARBA00022723"/>
    </source>
</evidence>